<dbReference type="SMART" id="SM00312">
    <property type="entry name" value="PX"/>
    <property type="match status" value="1"/>
</dbReference>
<dbReference type="InterPro" id="IPR036871">
    <property type="entry name" value="PX_dom_sf"/>
</dbReference>
<evidence type="ECO:0000259" key="4">
    <source>
        <dbReference type="PROSITE" id="PS50002"/>
    </source>
</evidence>
<name>A0A5C3QS53_9AGAR</name>
<dbReference type="OrthoDB" id="10254720at2759"/>
<dbReference type="InterPro" id="IPR019497">
    <property type="entry name" value="Sorting_nexin_WASP-bd-dom"/>
</dbReference>
<dbReference type="GO" id="GO:0005886">
    <property type="term" value="C:plasma membrane"/>
    <property type="evidence" value="ECO:0007669"/>
    <property type="project" value="TreeGrafter"/>
</dbReference>
<dbReference type="PANTHER" id="PTHR45827:SF1">
    <property type="entry name" value="SORTING NEXIN"/>
    <property type="match status" value="1"/>
</dbReference>
<dbReference type="PROSITE" id="PS50195">
    <property type="entry name" value="PX"/>
    <property type="match status" value="1"/>
</dbReference>
<evidence type="ECO:0000259" key="5">
    <source>
        <dbReference type="PROSITE" id="PS50195"/>
    </source>
</evidence>
<evidence type="ECO:0000256" key="3">
    <source>
        <dbReference type="SAM" id="MobiDB-lite"/>
    </source>
</evidence>
<dbReference type="EMBL" id="ML178818">
    <property type="protein sequence ID" value="TFL04712.1"/>
    <property type="molecule type" value="Genomic_DNA"/>
</dbReference>
<dbReference type="Proteomes" id="UP000305067">
    <property type="component" value="Unassembled WGS sequence"/>
</dbReference>
<dbReference type="InterPro" id="IPR027267">
    <property type="entry name" value="AH/BAR_dom_sf"/>
</dbReference>
<dbReference type="SUPFAM" id="SSF50044">
    <property type="entry name" value="SH3-domain"/>
    <property type="match status" value="1"/>
</dbReference>
<reference evidence="6 7" key="1">
    <citation type="journal article" date="2019" name="Nat. Ecol. Evol.">
        <title>Megaphylogeny resolves global patterns of mushroom evolution.</title>
        <authorList>
            <person name="Varga T."/>
            <person name="Krizsan K."/>
            <person name="Foldi C."/>
            <person name="Dima B."/>
            <person name="Sanchez-Garcia M."/>
            <person name="Sanchez-Ramirez S."/>
            <person name="Szollosi G.J."/>
            <person name="Szarkandi J.G."/>
            <person name="Papp V."/>
            <person name="Albert L."/>
            <person name="Andreopoulos W."/>
            <person name="Angelini C."/>
            <person name="Antonin V."/>
            <person name="Barry K.W."/>
            <person name="Bougher N.L."/>
            <person name="Buchanan P."/>
            <person name="Buyck B."/>
            <person name="Bense V."/>
            <person name="Catcheside P."/>
            <person name="Chovatia M."/>
            <person name="Cooper J."/>
            <person name="Damon W."/>
            <person name="Desjardin D."/>
            <person name="Finy P."/>
            <person name="Geml J."/>
            <person name="Haridas S."/>
            <person name="Hughes K."/>
            <person name="Justo A."/>
            <person name="Karasinski D."/>
            <person name="Kautmanova I."/>
            <person name="Kiss B."/>
            <person name="Kocsube S."/>
            <person name="Kotiranta H."/>
            <person name="LaButti K.M."/>
            <person name="Lechner B.E."/>
            <person name="Liimatainen K."/>
            <person name="Lipzen A."/>
            <person name="Lukacs Z."/>
            <person name="Mihaltcheva S."/>
            <person name="Morgado L.N."/>
            <person name="Niskanen T."/>
            <person name="Noordeloos M.E."/>
            <person name="Ohm R.A."/>
            <person name="Ortiz-Santana B."/>
            <person name="Ovrebo C."/>
            <person name="Racz N."/>
            <person name="Riley R."/>
            <person name="Savchenko A."/>
            <person name="Shiryaev A."/>
            <person name="Soop K."/>
            <person name="Spirin V."/>
            <person name="Szebenyi C."/>
            <person name="Tomsovsky M."/>
            <person name="Tulloss R.E."/>
            <person name="Uehling J."/>
            <person name="Grigoriev I.V."/>
            <person name="Vagvolgyi C."/>
            <person name="Papp T."/>
            <person name="Martin F.M."/>
            <person name="Miettinen O."/>
            <person name="Hibbett D.S."/>
            <person name="Nagy L.G."/>
        </authorList>
    </citation>
    <scope>NUCLEOTIDE SEQUENCE [LARGE SCALE GENOMIC DNA]</scope>
    <source>
        <strain evidence="6 7">CBS 309.79</strain>
    </source>
</reference>
<dbReference type="AlphaFoldDB" id="A0A5C3QS53"/>
<evidence type="ECO:0000256" key="2">
    <source>
        <dbReference type="PROSITE-ProRule" id="PRU00192"/>
    </source>
</evidence>
<dbReference type="InterPro" id="IPR001683">
    <property type="entry name" value="PX_dom"/>
</dbReference>
<dbReference type="SMART" id="SM00326">
    <property type="entry name" value="SH3"/>
    <property type="match status" value="1"/>
</dbReference>
<evidence type="ECO:0008006" key="8">
    <source>
        <dbReference type="Google" id="ProtNLM"/>
    </source>
</evidence>
<dbReference type="Pfam" id="PF14604">
    <property type="entry name" value="SH3_9"/>
    <property type="match status" value="1"/>
</dbReference>
<dbReference type="GO" id="GO:0031410">
    <property type="term" value="C:cytoplasmic vesicle"/>
    <property type="evidence" value="ECO:0007669"/>
    <property type="project" value="TreeGrafter"/>
</dbReference>
<feature type="domain" description="PX" evidence="5">
    <location>
        <begin position="258"/>
        <end position="382"/>
    </location>
</feature>
<dbReference type="SUPFAM" id="SSF64268">
    <property type="entry name" value="PX domain"/>
    <property type="match status" value="1"/>
</dbReference>
<gene>
    <name evidence="6" type="ORF">BDV98DRAFT_328637</name>
</gene>
<feature type="region of interest" description="Disordered" evidence="3">
    <location>
        <begin position="472"/>
        <end position="492"/>
    </location>
</feature>
<protein>
    <recommendedName>
        <fullName evidence="8">PX-domain-containing protein</fullName>
    </recommendedName>
</protein>
<dbReference type="GO" id="GO:0097320">
    <property type="term" value="P:plasma membrane tubulation"/>
    <property type="evidence" value="ECO:0007669"/>
    <property type="project" value="TreeGrafter"/>
</dbReference>
<dbReference type="Gene3D" id="2.30.30.40">
    <property type="entry name" value="SH3 Domains"/>
    <property type="match status" value="1"/>
</dbReference>
<keyword evidence="1 2" id="KW-0728">SH3 domain</keyword>
<dbReference type="PROSITE" id="PS50002">
    <property type="entry name" value="SH3"/>
    <property type="match status" value="1"/>
</dbReference>
<dbReference type="GO" id="GO:0016197">
    <property type="term" value="P:endosomal transport"/>
    <property type="evidence" value="ECO:0007669"/>
    <property type="project" value="TreeGrafter"/>
</dbReference>
<dbReference type="STRING" id="1884261.A0A5C3QS53"/>
<evidence type="ECO:0000313" key="7">
    <source>
        <dbReference type="Proteomes" id="UP000305067"/>
    </source>
</evidence>
<dbReference type="Pfam" id="PF00787">
    <property type="entry name" value="PX"/>
    <property type="match status" value="1"/>
</dbReference>
<feature type="region of interest" description="Disordered" evidence="3">
    <location>
        <begin position="132"/>
        <end position="153"/>
    </location>
</feature>
<dbReference type="InterPro" id="IPR036028">
    <property type="entry name" value="SH3-like_dom_sf"/>
</dbReference>
<dbReference type="Pfam" id="PF10456">
    <property type="entry name" value="BAR_3_WASP_bdg"/>
    <property type="match status" value="1"/>
</dbReference>
<proteinExistence type="predicted"/>
<dbReference type="PANTHER" id="PTHR45827">
    <property type="entry name" value="SORTING NEXIN"/>
    <property type="match status" value="1"/>
</dbReference>
<feature type="region of interest" description="Disordered" evidence="3">
    <location>
        <begin position="1"/>
        <end position="22"/>
    </location>
</feature>
<dbReference type="Gene3D" id="1.20.1270.60">
    <property type="entry name" value="Arfaptin homology (AH) domain/BAR domain"/>
    <property type="match status" value="1"/>
</dbReference>
<dbReference type="InterPro" id="IPR001452">
    <property type="entry name" value="SH3_domain"/>
</dbReference>
<accession>A0A5C3QS53</accession>
<dbReference type="GO" id="GO:0035091">
    <property type="term" value="F:phosphatidylinositol binding"/>
    <property type="evidence" value="ECO:0007669"/>
    <property type="project" value="InterPro"/>
</dbReference>
<sequence length="720" mass="80648">MATLPRSAKSTTPNSSKFHRPHSALDFDAGINASTAWTEHLERTVSDEEPDDAEDDDEQYRVARALYDFEGKAEFRELNVEAGAVIYIVKEELADGWSLVKTTDGELGLLPQSYYTFTSDFKEGLDIQSSFNKKTREASSSSITPRGSPTSPQIALPITPQTTGEWRSFPSFTQSLLGGKSLNRFSSFVTSGAEDWVLNGTNVDEQIVPQVQRQSHHRRESTDEDIDDLDETQRLHRLGEADQHYVEPGPSWKVKLPPFQVMVHTPSKRTSTLTGAFTVYSVTSLFQSPPDSELATPPASPTRITVYRRFSHFVLLHTALCKRLPGIALPALPEKQYAGRFSDAFVEARRGDLERYISRIVRHPVARYAEIVTFFLSCDSELEWKRIAPQHLSMPPAGPSFYAHVFHPAFNVDADEASETVDRFQTHTRAVGKGVQGLRNIFGRVREARLGVATAERLLSYSLLSLITGKPLASAPTTGGSGSENEDEDEDERTFKLKRVLNEEGAWCWKEGCEECLKLTKAMQKTSDAFQHVADLYDDHARRTQLATHESFKNVAHPSSLYSSVIQTHRSTLTRYKDSTSNGGTDDEMASRCETVLNTTMAEMETYHTQKIEDFSTLTKEHLDGEIQLYQQILSRLQLARNNFDPPQFDNLGTGARQPSMYERELEHPRLTPELLPQPCPHVYDSAPMRPVSVAIQEGVGMLLGGSAGQNRASVFSKFW</sequence>
<dbReference type="Gene3D" id="3.30.1520.10">
    <property type="entry name" value="Phox-like domain"/>
    <property type="match status" value="1"/>
</dbReference>
<organism evidence="6 7">
    <name type="scientific">Pterulicium gracile</name>
    <dbReference type="NCBI Taxonomy" id="1884261"/>
    <lineage>
        <taxon>Eukaryota</taxon>
        <taxon>Fungi</taxon>
        <taxon>Dikarya</taxon>
        <taxon>Basidiomycota</taxon>
        <taxon>Agaricomycotina</taxon>
        <taxon>Agaricomycetes</taxon>
        <taxon>Agaricomycetidae</taxon>
        <taxon>Agaricales</taxon>
        <taxon>Pleurotineae</taxon>
        <taxon>Pterulaceae</taxon>
        <taxon>Pterulicium</taxon>
    </lineage>
</organism>
<feature type="domain" description="SH3" evidence="4">
    <location>
        <begin position="58"/>
        <end position="120"/>
    </location>
</feature>
<keyword evidence="7" id="KW-1185">Reference proteome</keyword>
<evidence type="ECO:0000313" key="6">
    <source>
        <dbReference type="EMBL" id="TFL04712.1"/>
    </source>
</evidence>
<evidence type="ECO:0000256" key="1">
    <source>
        <dbReference type="ARBA" id="ARBA00022443"/>
    </source>
</evidence>
<dbReference type="GO" id="GO:0006897">
    <property type="term" value="P:endocytosis"/>
    <property type="evidence" value="ECO:0007669"/>
    <property type="project" value="TreeGrafter"/>
</dbReference>